<sequence length="110" mass="12247">TQVLTRPATHPAEQDDIYGAKNCLISLGDNVMAKKAIRMTRAPTTLLRTWITANCTINSIEDKSCGEQRAEVPEDMQQISIANNHFIIGRSGIAHQERLSQLLARFATLR</sequence>
<dbReference type="EMBL" id="BROQ01000527">
    <property type="protein sequence ID" value="GKZ28008.1"/>
    <property type="molecule type" value="Genomic_DNA"/>
</dbReference>
<reference evidence="1" key="1">
    <citation type="submission" date="2022-07" db="EMBL/GenBank/DDBJ databases">
        <title>Taxonomy of Aspergillus series Nigri: significant species reduction supported by multi-species coalescent approaches.</title>
        <authorList>
            <person name="Bian C."/>
            <person name="Kusuya Y."/>
            <person name="Sklenar F."/>
            <person name="D'hooge E."/>
            <person name="Yaguchi T."/>
            <person name="Takahashi H."/>
            <person name="Hubka V."/>
        </authorList>
    </citation>
    <scope>NUCLEOTIDE SEQUENCE</scope>
    <source>
        <strain evidence="1">CBS 733.88</strain>
    </source>
</reference>
<organism evidence="1 2">
    <name type="scientific">Aspergillus brasiliensis</name>
    <dbReference type="NCBI Taxonomy" id="319629"/>
    <lineage>
        <taxon>Eukaryota</taxon>
        <taxon>Fungi</taxon>
        <taxon>Dikarya</taxon>
        <taxon>Ascomycota</taxon>
        <taxon>Pezizomycotina</taxon>
        <taxon>Eurotiomycetes</taxon>
        <taxon>Eurotiomycetidae</taxon>
        <taxon>Eurotiales</taxon>
        <taxon>Aspergillaceae</taxon>
        <taxon>Aspergillus</taxon>
        <taxon>Aspergillus subgen. Circumdati</taxon>
    </lineage>
</organism>
<protein>
    <submittedName>
        <fullName evidence="1">Uncharacterized protein</fullName>
    </submittedName>
</protein>
<dbReference type="AlphaFoldDB" id="A0A9W6DT53"/>
<evidence type="ECO:0000313" key="2">
    <source>
        <dbReference type="Proteomes" id="UP001143548"/>
    </source>
</evidence>
<evidence type="ECO:0000313" key="1">
    <source>
        <dbReference type="EMBL" id="GKZ28008.1"/>
    </source>
</evidence>
<dbReference type="Proteomes" id="UP001143548">
    <property type="component" value="Unassembled WGS sequence"/>
</dbReference>
<name>A0A9W6DT53_9EURO</name>
<accession>A0A9W6DT53</accession>
<gene>
    <name evidence="1" type="ORF">AbraCBS73388_008664</name>
</gene>
<proteinExistence type="predicted"/>
<comment type="caution">
    <text evidence="1">The sequence shown here is derived from an EMBL/GenBank/DDBJ whole genome shotgun (WGS) entry which is preliminary data.</text>
</comment>
<feature type="non-terminal residue" evidence="1">
    <location>
        <position position="1"/>
    </location>
</feature>